<dbReference type="EMBL" id="CP146276">
    <property type="protein sequence ID" value="WWT34815.1"/>
    <property type="molecule type" value="Genomic_DNA"/>
</dbReference>
<proteinExistence type="predicted"/>
<organism evidence="1 2">
    <name type="scientific">Pelagibacterium nitratireducens</name>
    <dbReference type="NCBI Taxonomy" id="1046114"/>
    <lineage>
        <taxon>Bacteria</taxon>
        <taxon>Pseudomonadati</taxon>
        <taxon>Pseudomonadota</taxon>
        <taxon>Alphaproteobacteria</taxon>
        <taxon>Hyphomicrobiales</taxon>
        <taxon>Devosiaceae</taxon>
        <taxon>Pelagibacterium</taxon>
    </lineage>
</organism>
<name>A0ABZ2I4Y2_9HYPH</name>
<evidence type="ECO:0000313" key="1">
    <source>
        <dbReference type="EMBL" id="WWT34815.1"/>
    </source>
</evidence>
<evidence type="ECO:0000313" key="2">
    <source>
        <dbReference type="Proteomes" id="UP001369958"/>
    </source>
</evidence>
<dbReference type="RefSeq" id="WP_338610929.1">
    <property type="nucleotide sequence ID" value="NZ_CP146276.1"/>
</dbReference>
<gene>
    <name evidence="1" type="ORF">V6617_18965</name>
</gene>
<evidence type="ECO:0008006" key="3">
    <source>
        <dbReference type="Google" id="ProtNLM"/>
    </source>
</evidence>
<protein>
    <recommendedName>
        <fullName evidence="3">Ribbon-helix-helix protein CopG domain-containing protein</fullName>
    </recommendedName>
</protein>
<geneLocation type="plasmid" evidence="1 2">
    <name>unnamed</name>
</geneLocation>
<dbReference type="Proteomes" id="UP001369958">
    <property type="component" value="Plasmid unnamed"/>
</dbReference>
<reference evidence="1 2" key="1">
    <citation type="submission" date="2024-02" db="EMBL/GenBank/DDBJ databases">
        <title>Complete genome sequence of Pelagibacterium nitratireducens ZH15.</title>
        <authorList>
            <person name="Zhao L.H."/>
        </authorList>
    </citation>
    <scope>NUCLEOTIDE SEQUENCE [LARGE SCALE GENOMIC DNA]</scope>
    <source>
        <strain evidence="1 2">ZH15</strain>
        <plasmid evidence="1 2">unnamed</plasmid>
    </source>
</reference>
<keyword evidence="1" id="KW-0614">Plasmid</keyword>
<keyword evidence="2" id="KW-1185">Reference proteome</keyword>
<sequence>MKDKITVRITPELAEAFNAFIEKSPEPIRSRQDGLRYILQDWLSDRGYLELRAARPEAESPNPS</sequence>
<accession>A0ABZ2I4Y2</accession>